<feature type="domain" description="Antitoxin Xre/MbcA/ParS-like toxin-binding" evidence="1">
    <location>
        <begin position="73"/>
        <end position="125"/>
    </location>
</feature>
<proteinExistence type="predicted"/>
<gene>
    <name evidence="3" type="ORF">JW498_04245</name>
</gene>
<evidence type="ECO:0000259" key="2">
    <source>
        <dbReference type="Pfam" id="PF20432"/>
    </source>
</evidence>
<evidence type="ECO:0000313" key="4">
    <source>
        <dbReference type="Proteomes" id="UP000760472"/>
    </source>
</evidence>
<dbReference type="RefSeq" id="WP_205211826.1">
    <property type="nucleotide sequence ID" value="NZ_JAFFZO010000034.1"/>
</dbReference>
<dbReference type="EMBL" id="JAFFZP010000004">
    <property type="protein sequence ID" value="MBN0986562.1"/>
    <property type="molecule type" value="Genomic_DNA"/>
</dbReference>
<accession>A0ABS2W4Y3</accession>
<dbReference type="Proteomes" id="UP000760472">
    <property type="component" value="Unassembled WGS sequence"/>
</dbReference>
<sequence length="127" mass="13796">MTVQLSAQPQQRPDPAAVLCKALFNASEQLTLNQEELGKVVGINRTGVSRLKQSGTLDPASKRGELALLLIRAARALFALSGGNQDWIRHFMRSNNTQTGGIPAQQIQSVQGLMRVVTYLDAIRGKV</sequence>
<organism evidence="3 4">
    <name type="scientific">Amphritea pacifica</name>
    <dbReference type="NCBI Taxonomy" id="2811233"/>
    <lineage>
        <taxon>Bacteria</taxon>
        <taxon>Pseudomonadati</taxon>
        <taxon>Pseudomonadota</taxon>
        <taxon>Gammaproteobacteria</taxon>
        <taxon>Oceanospirillales</taxon>
        <taxon>Oceanospirillaceae</taxon>
        <taxon>Amphritea</taxon>
    </lineage>
</organism>
<dbReference type="Pfam" id="PF20432">
    <property type="entry name" value="Xre-like-HTH"/>
    <property type="match status" value="1"/>
</dbReference>
<evidence type="ECO:0000313" key="3">
    <source>
        <dbReference type="EMBL" id="MBN0986562.1"/>
    </source>
</evidence>
<dbReference type="InterPro" id="IPR024467">
    <property type="entry name" value="Xre/MbcA/ParS-like_toxin-bd"/>
</dbReference>
<feature type="domain" description="Antitoxin Xre-like helix-turn-helix" evidence="2">
    <location>
        <begin position="11"/>
        <end position="72"/>
    </location>
</feature>
<protein>
    <submittedName>
        <fullName evidence="3">DUF2384 domain-containing protein</fullName>
    </submittedName>
</protein>
<reference evidence="3 4" key="1">
    <citation type="submission" date="2021-02" db="EMBL/GenBank/DDBJ databases">
        <title>A novel species of genus Amphritea isolated from a fishpond in China.</title>
        <authorList>
            <person name="Lu H."/>
        </authorList>
    </citation>
    <scope>NUCLEOTIDE SEQUENCE [LARGE SCALE GENOMIC DNA]</scope>
    <source>
        <strain evidence="3 4">RP18W</strain>
    </source>
</reference>
<dbReference type="Pfam" id="PF09722">
    <property type="entry name" value="Xre_MbcA_ParS_C"/>
    <property type="match status" value="1"/>
</dbReference>
<keyword evidence="4" id="KW-1185">Reference proteome</keyword>
<dbReference type="InterPro" id="IPR046847">
    <property type="entry name" value="Xre-like_HTH"/>
</dbReference>
<evidence type="ECO:0000259" key="1">
    <source>
        <dbReference type="Pfam" id="PF09722"/>
    </source>
</evidence>
<comment type="caution">
    <text evidence="3">The sequence shown here is derived from an EMBL/GenBank/DDBJ whole genome shotgun (WGS) entry which is preliminary data.</text>
</comment>
<name>A0ABS2W4Y3_9GAMM</name>